<evidence type="ECO:0000259" key="1">
    <source>
        <dbReference type="PROSITE" id="PS50056"/>
    </source>
</evidence>
<keyword evidence="3" id="KW-1185">Reference proteome</keyword>
<dbReference type="Proteomes" id="UP000297910">
    <property type="component" value="Unassembled WGS sequence"/>
</dbReference>
<dbReference type="SUPFAM" id="SSF52799">
    <property type="entry name" value="(Phosphotyrosine protein) phosphatases II"/>
    <property type="match status" value="1"/>
</dbReference>
<proteinExistence type="predicted"/>
<comment type="caution">
    <text evidence="2">The sequence shown here is derived from an EMBL/GenBank/DDBJ whole genome shotgun (WGS) entry which is preliminary data.</text>
</comment>
<dbReference type="InterPro" id="IPR026893">
    <property type="entry name" value="Tyr/Ser_Pase_IphP-type"/>
</dbReference>
<sequence length="287" mass="31469">MASASGVKLTLSDLLQTPTSQSVPADIVKSILSQPPFLNVPYALNLRTISAPLLPSNRIFRSGSLSHLPSSSLALLSSQHNVKTIYSFMSPSEESILELDNIEIIRDEGNGNSVVRNISIADFAGEGGKTAFVKMYGEGILKGYKNGIRKLFEKIGEIEGGNILFHCTAGKDRTGVVAALILAFFGASEEEIALDYALTRIGTEPHRERLLQGMLKWVGEKGLEQPGLDDLSSAKGENIIAILNWMDAEWGSDMEQNVNCYEYVKSRRWNGVKGWLNKECGFENNEL</sequence>
<dbReference type="AlphaFoldDB" id="A0A4Z1FBP4"/>
<dbReference type="Pfam" id="PF13350">
    <property type="entry name" value="Y_phosphatase3"/>
    <property type="match status" value="1"/>
</dbReference>
<dbReference type="InterPro" id="IPR029021">
    <property type="entry name" value="Prot-tyrosine_phosphatase-like"/>
</dbReference>
<evidence type="ECO:0000313" key="2">
    <source>
        <dbReference type="EMBL" id="TGO20890.1"/>
    </source>
</evidence>
<dbReference type="PANTHER" id="PTHR31126">
    <property type="entry name" value="TYROSINE-PROTEIN PHOSPHATASE"/>
    <property type="match status" value="1"/>
</dbReference>
<gene>
    <name evidence="2" type="ORF">BPAE_0258g00110</name>
</gene>
<dbReference type="PROSITE" id="PS50056">
    <property type="entry name" value="TYR_PHOSPHATASE_2"/>
    <property type="match status" value="1"/>
</dbReference>
<organism evidence="2 3">
    <name type="scientific">Botrytis paeoniae</name>
    <dbReference type="NCBI Taxonomy" id="278948"/>
    <lineage>
        <taxon>Eukaryota</taxon>
        <taxon>Fungi</taxon>
        <taxon>Dikarya</taxon>
        <taxon>Ascomycota</taxon>
        <taxon>Pezizomycotina</taxon>
        <taxon>Leotiomycetes</taxon>
        <taxon>Helotiales</taxon>
        <taxon>Sclerotiniaceae</taxon>
        <taxon>Botrytis</taxon>
    </lineage>
</organism>
<dbReference type="EMBL" id="PQXI01000257">
    <property type="protein sequence ID" value="TGO20890.1"/>
    <property type="molecule type" value="Genomic_DNA"/>
</dbReference>
<dbReference type="Gene3D" id="3.90.190.10">
    <property type="entry name" value="Protein tyrosine phosphatase superfamily"/>
    <property type="match status" value="1"/>
</dbReference>
<feature type="domain" description="Tyrosine specific protein phosphatases" evidence="1">
    <location>
        <begin position="142"/>
        <end position="218"/>
    </location>
</feature>
<evidence type="ECO:0000313" key="3">
    <source>
        <dbReference type="Proteomes" id="UP000297910"/>
    </source>
</evidence>
<dbReference type="InterPro" id="IPR016130">
    <property type="entry name" value="Tyr_Pase_AS"/>
</dbReference>
<name>A0A4Z1FBP4_9HELO</name>
<reference evidence="2 3" key="1">
    <citation type="submission" date="2017-12" db="EMBL/GenBank/DDBJ databases">
        <title>Comparative genomics of Botrytis spp.</title>
        <authorList>
            <person name="Valero-Jimenez C.A."/>
            <person name="Tapia P."/>
            <person name="Veloso J."/>
            <person name="Silva-Moreno E."/>
            <person name="Staats M."/>
            <person name="Valdes J.H."/>
            <person name="Van Kan J.A.L."/>
        </authorList>
    </citation>
    <scope>NUCLEOTIDE SEQUENCE [LARGE SCALE GENOMIC DNA]</scope>
    <source>
        <strain evidence="2 3">Bp0003</strain>
    </source>
</reference>
<accession>A0A4Z1FBP4</accession>
<dbReference type="InterPro" id="IPR000387">
    <property type="entry name" value="Tyr_Pase_dom"/>
</dbReference>
<protein>
    <recommendedName>
        <fullName evidence="1">Tyrosine specific protein phosphatases domain-containing protein</fullName>
    </recommendedName>
</protein>
<dbReference type="PANTHER" id="PTHR31126:SF73">
    <property type="entry name" value="TYROSINE SPECIFIC PROTEIN PHOSPHATASES DOMAIN-CONTAINING PROTEIN"/>
    <property type="match status" value="1"/>
</dbReference>
<dbReference type="PROSITE" id="PS00383">
    <property type="entry name" value="TYR_PHOSPHATASE_1"/>
    <property type="match status" value="1"/>
</dbReference>
<dbReference type="GO" id="GO:0004721">
    <property type="term" value="F:phosphoprotein phosphatase activity"/>
    <property type="evidence" value="ECO:0007669"/>
    <property type="project" value="InterPro"/>
</dbReference>